<dbReference type="AlphaFoldDB" id="A0A2J8XSV9"/>
<accession>A0A8I5U0I0</accession>
<feature type="compositionally biased region" description="Basic and acidic residues" evidence="1">
    <location>
        <begin position="917"/>
        <end position="929"/>
    </location>
</feature>
<accession>A0A2J8XSV9</accession>
<evidence type="ECO:0000313" key="4">
    <source>
        <dbReference type="Ensembl" id="ENSPPYP00000042339.1"/>
    </source>
</evidence>
<dbReference type="PANTHER" id="PTHR22443">
    <property type="entry name" value="NON-SPECIFIC LETHAL 1, ISOFORM M"/>
    <property type="match status" value="1"/>
</dbReference>
<reference evidence="4" key="3">
    <citation type="submission" date="2025-05" db="UniProtKB">
        <authorList>
            <consortium name="Ensembl"/>
        </authorList>
    </citation>
    <scope>IDENTIFICATION</scope>
</reference>
<dbReference type="PROSITE" id="PS52052">
    <property type="entry name" value="PEHE"/>
    <property type="match status" value="1"/>
</dbReference>
<dbReference type="SMART" id="SM01300">
    <property type="entry name" value="PEHE"/>
    <property type="match status" value="1"/>
</dbReference>
<evidence type="ECO:0000259" key="2">
    <source>
        <dbReference type="PROSITE" id="PS52052"/>
    </source>
</evidence>
<proteinExistence type="predicted"/>
<gene>
    <name evidence="4" type="primary">KANSL1L</name>
    <name evidence="3" type="ORF">CR201_G0047648</name>
</gene>
<feature type="domain" description="PEHE" evidence="2">
    <location>
        <begin position="753"/>
        <end position="874"/>
    </location>
</feature>
<organism evidence="3">
    <name type="scientific">Pongo abelii</name>
    <name type="common">Sumatran orangutan</name>
    <name type="synonym">Pongo pygmaeus abelii</name>
    <dbReference type="NCBI Taxonomy" id="9601"/>
    <lineage>
        <taxon>Eukaryota</taxon>
        <taxon>Metazoa</taxon>
        <taxon>Chordata</taxon>
        <taxon>Craniata</taxon>
        <taxon>Vertebrata</taxon>
        <taxon>Euteleostomi</taxon>
        <taxon>Mammalia</taxon>
        <taxon>Eutheria</taxon>
        <taxon>Euarchontoglires</taxon>
        <taxon>Primates</taxon>
        <taxon>Haplorrhini</taxon>
        <taxon>Catarrhini</taxon>
        <taxon>Hominidae</taxon>
        <taxon>Pongo</taxon>
    </lineage>
</organism>
<feature type="region of interest" description="Disordered" evidence="1">
    <location>
        <begin position="677"/>
        <end position="696"/>
    </location>
</feature>
<keyword evidence="5" id="KW-1185">Reference proteome</keyword>
<evidence type="ECO:0000313" key="5">
    <source>
        <dbReference type="Proteomes" id="UP000001595"/>
    </source>
</evidence>
<dbReference type="InterPro" id="IPR029332">
    <property type="entry name" value="PEHE_dom"/>
</dbReference>
<dbReference type="GO" id="GO:0044545">
    <property type="term" value="C:NSL complex"/>
    <property type="evidence" value="ECO:0007669"/>
    <property type="project" value="TreeGrafter"/>
</dbReference>
<dbReference type="Gene3D" id="6.10.250.3170">
    <property type="match status" value="1"/>
</dbReference>
<protein>
    <submittedName>
        <fullName evidence="3">KANSL1L isoform 2</fullName>
    </submittedName>
    <submittedName>
        <fullName evidence="4">KAT8 regulatory NSL complex subunit 1 like</fullName>
    </submittedName>
</protein>
<dbReference type="Ensembl" id="ENSPPYT00000034684.1">
    <property type="protein sequence ID" value="ENSPPYP00000042339.1"/>
    <property type="gene ID" value="ENSPPYG00000013133.3"/>
</dbReference>
<dbReference type="EMBL" id="NDHI03003325">
    <property type="protein sequence ID" value="PNJ85129.1"/>
    <property type="molecule type" value="Genomic_DNA"/>
</dbReference>
<reference evidence="4" key="1">
    <citation type="submission" date="2008-02" db="EMBL/GenBank/DDBJ databases">
        <title>A 6x draft sequence assembly of the Pongo pygmaeus abelii genome.</title>
        <authorList>
            <person name="Wilson R.K."/>
            <person name="Mardis E."/>
        </authorList>
    </citation>
    <scope>NUCLEOTIDE SEQUENCE [LARGE SCALE GENOMIC DNA]</scope>
</reference>
<name>A0A2J8XSV9_PONAB</name>
<dbReference type="PANTHER" id="PTHR22443:SF16">
    <property type="entry name" value="KAT8 REGULATORY NSL COMPLEX SUBUNIT 1-LIKE PROTEIN"/>
    <property type="match status" value="1"/>
</dbReference>
<feature type="region of interest" description="Disordered" evidence="1">
    <location>
        <begin position="907"/>
        <end position="929"/>
    </location>
</feature>
<feature type="compositionally biased region" description="Basic and acidic residues" evidence="1">
    <location>
        <begin position="678"/>
        <end position="689"/>
    </location>
</feature>
<evidence type="ECO:0000256" key="1">
    <source>
        <dbReference type="SAM" id="MobiDB-lite"/>
    </source>
</evidence>
<dbReference type="GO" id="GO:0035035">
    <property type="term" value="F:histone acetyltransferase binding"/>
    <property type="evidence" value="ECO:0007669"/>
    <property type="project" value="TreeGrafter"/>
</dbReference>
<sequence>MTPALREATAKGISFLSLPSTMESDKMLYMESPRTVDEKLKGDTFSQMLGFPTPEPTLNTNFVNLKHFGSPQSSKHYQTVFLMRSNSTLNKHNENYKQKKLGEPSCNKLKNILYNGSNIQLSKICLSHSEEFIKKEPLSDTTSQCMKDVQIILDSNITKDTNVDKVQLQNCKWYQENALLDKVTDAEIKKGLLHCTQKKIVPGHSNVPISSSAAEKEEEVNARLLHCVSKQKILLSQARRTQKHLQMLLAKHVVKHYGQQMKLSMKHQLPKMKTFHEPTTILGNSLPKCTEINPEVNTLTAENKLWDDAKNGFARCTAAEIQRFAFSATGLLSHVEEGLDSDATDSSSDDDLDEYTLRKNVAVNCSTEWKWLVDRARVGSRWTWLQAQISDLECKIQQLTDIHRQIRASKGIVVLEECQLPKDILKKQIQFADQAASLNILGNPQVPQECQDPVPEQDFEMSPSSPTLLLRNIEKQSAQLTEIINSLIAPLNLSPTSSPLSSKSCSHKCLANGIYRSASENLDELSSSSSWLLNQKHSKKKRKDRTRLKSSSLTLMSTSARTRPLQSFHKRKLYRLSPAFYWTPQTLPSKETTFLNTTQMPCLESASTWSSYEHNSESYLLREHVSELDSSFHPVLSLPSDVPLHFHFEALLKKTEIKGNLAENKFVDEYIISPSPGERTKLEESDFQHTESGSHSNFTAVSNVNVLSRIQNSSSRNTARRRLRSESSYDIDNIVIPMSLVAPAKLEKLQYKEILTPSWRMVGLQPLDEYNLGKEEIEDLSDDVFSLRHKKYEEREQARWSLWEQSKWHRRNSRAYSKNVEGQDLLLKEYPNNFSSSQQCAAASPPELPSENQDLCAYGLPSLNQSQETKSLWWERRAFPLKGEDMAALCQDEKKDQVERSSTAFHGEIFGTSVPENGHHPKKQSDGMEEYKTFGLGLTNVKKNR</sequence>
<dbReference type="Pfam" id="PF15275">
    <property type="entry name" value="PEHE"/>
    <property type="match status" value="1"/>
</dbReference>
<reference evidence="3" key="2">
    <citation type="submission" date="2017-12" db="EMBL/GenBank/DDBJ databases">
        <title>High-resolution comparative analysis of great ape genomes.</title>
        <authorList>
            <person name="Pollen A."/>
            <person name="Hastie A."/>
            <person name="Hormozdiari F."/>
            <person name="Dougherty M."/>
            <person name="Liu R."/>
            <person name="Chaisson M."/>
            <person name="Hoppe E."/>
            <person name="Hill C."/>
            <person name="Pang A."/>
            <person name="Hillier L."/>
            <person name="Baker C."/>
            <person name="Armstrong J."/>
            <person name="Shendure J."/>
            <person name="Paten B."/>
            <person name="Wilson R."/>
            <person name="Chao H."/>
            <person name="Schneider V."/>
            <person name="Ventura M."/>
            <person name="Kronenberg Z."/>
            <person name="Murali S."/>
            <person name="Gordon D."/>
            <person name="Cantsilieris S."/>
            <person name="Munson K."/>
            <person name="Nelson B."/>
            <person name="Raja A."/>
            <person name="Underwood J."/>
            <person name="Diekhans M."/>
            <person name="Fiddes I."/>
            <person name="Haussler D."/>
            <person name="Eichler E."/>
        </authorList>
    </citation>
    <scope>NUCLEOTIDE SEQUENCE [LARGE SCALE GENOMIC DNA]</scope>
    <source>
        <strain evidence="3">Susie</strain>
    </source>
</reference>
<dbReference type="GeneTree" id="ENSGT00530000063688"/>
<dbReference type="InterPro" id="IPR026180">
    <property type="entry name" value="NSL1"/>
</dbReference>
<evidence type="ECO:0000313" key="3">
    <source>
        <dbReference type="EMBL" id="PNJ85129.1"/>
    </source>
</evidence>
<dbReference type="Proteomes" id="UP000001595">
    <property type="component" value="Chromosome 2B"/>
</dbReference>